<dbReference type="GO" id="GO:0016874">
    <property type="term" value="F:ligase activity"/>
    <property type="evidence" value="ECO:0007669"/>
    <property type="project" value="UniProtKB-KW"/>
</dbReference>
<dbReference type="Pfam" id="PF04107">
    <property type="entry name" value="GCS2"/>
    <property type="match status" value="1"/>
</dbReference>
<organism evidence="5 6">
    <name type="scientific">Pseudomonas retamae</name>
    <dbReference type="NCBI Taxonomy" id="702110"/>
    <lineage>
        <taxon>Bacteria</taxon>
        <taxon>Pseudomonadati</taxon>
        <taxon>Pseudomonadota</taxon>
        <taxon>Gammaproteobacteria</taxon>
        <taxon>Pseudomonadales</taxon>
        <taxon>Pseudomonadaceae</taxon>
        <taxon>Pseudomonas</taxon>
    </lineage>
</organism>
<dbReference type="HAMAP" id="MF_01609">
    <property type="entry name" value="Glu_cys_ligase_2"/>
    <property type="match status" value="1"/>
</dbReference>
<dbReference type="InterPro" id="IPR050141">
    <property type="entry name" value="GCL_type2/YbdK_subfam"/>
</dbReference>
<comment type="similarity">
    <text evidence="4">Belongs to the glutamate--cysteine ligase type 2 family. YbdK subfamily.</text>
</comment>
<dbReference type="Proteomes" id="UP001605918">
    <property type="component" value="Unassembled WGS sequence"/>
</dbReference>
<dbReference type="InterPro" id="IPR006336">
    <property type="entry name" value="GCS2"/>
</dbReference>
<keyword evidence="2 4" id="KW-0547">Nucleotide-binding</keyword>
<name>A0ABW7DCT8_9PSED</name>
<accession>A0ABW7DCT8</accession>
<dbReference type="EC" id="6.3.2.2" evidence="4"/>
<dbReference type="PANTHER" id="PTHR36510:SF1">
    <property type="entry name" value="GLUTAMATE--CYSTEINE LIGASE 2-RELATED"/>
    <property type="match status" value="1"/>
</dbReference>
<dbReference type="SUPFAM" id="SSF55931">
    <property type="entry name" value="Glutamine synthetase/guanido kinase"/>
    <property type="match status" value="1"/>
</dbReference>
<gene>
    <name evidence="5" type="ORF">ACGSLL_16005</name>
</gene>
<evidence type="ECO:0000313" key="5">
    <source>
        <dbReference type="EMBL" id="MFG6205865.1"/>
    </source>
</evidence>
<protein>
    <recommendedName>
        <fullName evidence="4">Putative glutamate--cysteine ligase 2</fullName>
        <ecNumber evidence="4">6.3.2.2</ecNumber>
    </recommendedName>
    <alternativeName>
        <fullName evidence="4">Gamma-glutamylcysteine synthetase 2</fullName>
        <shortName evidence="4">GCS 2</shortName>
        <shortName evidence="4">Gamma-GCS 2</shortName>
    </alternativeName>
</protein>
<comment type="function">
    <text evidence="4">ATP-dependent carboxylate-amine ligase which exhibits weak glutamate--cysteine ligase activity.</text>
</comment>
<comment type="caution">
    <text evidence="5">The sequence shown here is derived from an EMBL/GenBank/DDBJ whole genome shotgun (WGS) entry which is preliminary data.</text>
</comment>
<evidence type="ECO:0000256" key="2">
    <source>
        <dbReference type="ARBA" id="ARBA00022741"/>
    </source>
</evidence>
<dbReference type="InterPro" id="IPR014746">
    <property type="entry name" value="Gln_synth/guanido_kin_cat_dom"/>
</dbReference>
<keyword evidence="6" id="KW-1185">Reference proteome</keyword>
<dbReference type="NCBIfam" id="TIGR02050">
    <property type="entry name" value="gshA_cyan_rel"/>
    <property type="match status" value="1"/>
</dbReference>
<dbReference type="RefSeq" id="WP_394507046.1">
    <property type="nucleotide sequence ID" value="NZ_JBIEIL010000007.1"/>
</dbReference>
<keyword evidence="3 4" id="KW-0067">ATP-binding</keyword>
<reference evidence="5 6" key="1">
    <citation type="submission" date="2024-10" db="EMBL/GenBank/DDBJ databases">
        <title>Whole genome of Pseudomonas sp Strain RB5.</title>
        <authorList>
            <person name="Selami N."/>
        </authorList>
    </citation>
    <scope>NUCLEOTIDE SEQUENCE [LARGE SCALE GENOMIC DNA]</scope>
    <source>
        <strain evidence="5 6">RB5</strain>
    </source>
</reference>
<dbReference type="InterPro" id="IPR011793">
    <property type="entry name" value="YbdK"/>
</dbReference>
<proteinExistence type="inferred from homology"/>
<comment type="catalytic activity">
    <reaction evidence="4">
        <text>L-cysteine + L-glutamate + ATP = gamma-L-glutamyl-L-cysteine + ADP + phosphate + H(+)</text>
        <dbReference type="Rhea" id="RHEA:13285"/>
        <dbReference type="ChEBI" id="CHEBI:15378"/>
        <dbReference type="ChEBI" id="CHEBI:29985"/>
        <dbReference type="ChEBI" id="CHEBI:30616"/>
        <dbReference type="ChEBI" id="CHEBI:35235"/>
        <dbReference type="ChEBI" id="CHEBI:43474"/>
        <dbReference type="ChEBI" id="CHEBI:58173"/>
        <dbReference type="ChEBI" id="CHEBI:456216"/>
        <dbReference type="EC" id="6.3.2.2"/>
    </reaction>
</comment>
<keyword evidence="1 4" id="KW-0436">Ligase</keyword>
<evidence type="ECO:0000313" key="6">
    <source>
        <dbReference type="Proteomes" id="UP001605918"/>
    </source>
</evidence>
<dbReference type="EMBL" id="JBIEIL010000007">
    <property type="protein sequence ID" value="MFG6205865.1"/>
    <property type="molecule type" value="Genomic_DNA"/>
</dbReference>
<dbReference type="NCBIfam" id="NF010039">
    <property type="entry name" value="PRK13515.1"/>
    <property type="match status" value="1"/>
</dbReference>
<evidence type="ECO:0000256" key="4">
    <source>
        <dbReference type="HAMAP-Rule" id="MF_01609"/>
    </source>
</evidence>
<evidence type="ECO:0000256" key="3">
    <source>
        <dbReference type="ARBA" id="ARBA00022840"/>
    </source>
</evidence>
<sequence length="373" mass="41808">MTEPRFGIEEEYFVTDLHTRRMAGAPSPEAREACKKAIGASFATEMFQGQFEIASPVFTDFVEASDYLTGARQTLSKTLEPFGLGLLSAGSHPLADWREQTPTDEPHFHDLFDTYGHVARRSVLSGLHVHVEVPEHLDRVRVMNEVLPWTPLLLALSCSSPLWDGANSGYKSYRQTACDEWPRMGVPPLFADQQAYDEHVGFLTAAGVISQPSQCWWGIRPAVRYPTLELRMTDACPRVEDALTLAAFFRVLVAHACRQSQPGSAYDASARWILEENRWRAKRWGLDGKFIVTGQDSPCSISQWLALAEERFAETADNLRMPTLFKRANRIINDGTSADRQLAVFNKALQQQPGPRSALSQVVDHLLEETSRS</sequence>
<evidence type="ECO:0000256" key="1">
    <source>
        <dbReference type="ARBA" id="ARBA00022598"/>
    </source>
</evidence>
<dbReference type="PANTHER" id="PTHR36510">
    <property type="entry name" value="GLUTAMATE--CYSTEINE LIGASE 2-RELATED"/>
    <property type="match status" value="1"/>
</dbReference>
<dbReference type="Gene3D" id="3.30.590.20">
    <property type="match status" value="1"/>
</dbReference>